<feature type="chain" id="PRO_5046469483" evidence="1">
    <location>
        <begin position="29"/>
        <end position="269"/>
    </location>
</feature>
<dbReference type="CDD" id="cd00161">
    <property type="entry name" value="beta-trefoil_Ricin-like"/>
    <property type="match status" value="2"/>
</dbReference>
<evidence type="ECO:0000313" key="4">
    <source>
        <dbReference type="Proteomes" id="UP001223978"/>
    </source>
</evidence>
<dbReference type="Proteomes" id="UP001223978">
    <property type="component" value="Unassembled WGS sequence"/>
</dbReference>
<reference evidence="3 4" key="1">
    <citation type="submission" date="2023-05" db="EMBL/GenBank/DDBJ databases">
        <title>Draft genome sequence of Streptomyces sp. B-S-A6 isolated from a cave soil in Thailand.</title>
        <authorList>
            <person name="Chamroensaksri N."/>
            <person name="Muangham S."/>
        </authorList>
    </citation>
    <scope>NUCLEOTIDE SEQUENCE [LARGE SCALE GENOMIC DNA]</scope>
    <source>
        <strain evidence="3 4">B-S-A6</strain>
    </source>
</reference>
<name>A0ABT6SLS5_9ACTN</name>
<dbReference type="SMART" id="SM00458">
    <property type="entry name" value="RICIN"/>
    <property type="match status" value="1"/>
</dbReference>
<evidence type="ECO:0000259" key="2">
    <source>
        <dbReference type="SMART" id="SM00458"/>
    </source>
</evidence>
<gene>
    <name evidence="3" type="ORF">QIS96_35115</name>
</gene>
<keyword evidence="1" id="KW-0732">Signal</keyword>
<dbReference type="Gene3D" id="2.80.10.50">
    <property type="match status" value="3"/>
</dbReference>
<dbReference type="InterPro" id="IPR035992">
    <property type="entry name" value="Ricin_B-like_lectins"/>
</dbReference>
<dbReference type="Pfam" id="PF00652">
    <property type="entry name" value="Ricin_B_lectin"/>
    <property type="match status" value="1"/>
</dbReference>
<accession>A0ABT6SLS5</accession>
<dbReference type="PROSITE" id="PS50231">
    <property type="entry name" value="RICIN_B_LECTIN"/>
    <property type="match status" value="1"/>
</dbReference>
<proteinExistence type="predicted"/>
<feature type="signal peptide" evidence="1">
    <location>
        <begin position="1"/>
        <end position="28"/>
    </location>
</feature>
<evidence type="ECO:0000313" key="3">
    <source>
        <dbReference type="EMBL" id="MDI3409034.1"/>
    </source>
</evidence>
<dbReference type="InterPro" id="IPR000772">
    <property type="entry name" value="Ricin_B_lectin"/>
</dbReference>
<dbReference type="SUPFAM" id="SSF50370">
    <property type="entry name" value="Ricin B-like lectins"/>
    <property type="match status" value="2"/>
</dbReference>
<sequence>MLLKDLTTRVVALLTTALVALTVFQAPAAVAVPGPADTIENLQTSYVLEIAPGSSGQRVDVTLWHDPNNTASNLKWTYDPETRLIKNVATGYVIEHAPGDTGGNRAPAYLWHDNTNTFAQNLKWDSAAFPATEGMCLDIGDTRDFDDNARIYDCLDHTNQRFVIVDGQIKVEDTIGTGSEMCLSVAGGRTNGQNVRIRGCAASNNQQWVTREGQIVVKDTIGTGSEMCLDAGGTRNNGDNVFIYTCGNLNTNQQWVVQRGYVKLKDTLS</sequence>
<dbReference type="RefSeq" id="WP_282546905.1">
    <property type="nucleotide sequence ID" value="NZ_JASCIQ010000057.1"/>
</dbReference>
<dbReference type="EMBL" id="JASCIQ010000057">
    <property type="protein sequence ID" value="MDI3409034.1"/>
    <property type="molecule type" value="Genomic_DNA"/>
</dbReference>
<comment type="caution">
    <text evidence="3">The sequence shown here is derived from an EMBL/GenBank/DDBJ whole genome shotgun (WGS) entry which is preliminary data.</text>
</comment>
<organism evidence="3 4">
    <name type="scientific">Streptomyces cavernicola</name>
    <dbReference type="NCBI Taxonomy" id="3043613"/>
    <lineage>
        <taxon>Bacteria</taxon>
        <taxon>Bacillati</taxon>
        <taxon>Actinomycetota</taxon>
        <taxon>Actinomycetes</taxon>
        <taxon>Kitasatosporales</taxon>
        <taxon>Streptomycetaceae</taxon>
        <taxon>Streptomyces</taxon>
    </lineage>
</organism>
<protein>
    <submittedName>
        <fullName evidence="3">Ricin-type beta-trefoil lectin domain protein</fullName>
    </submittedName>
</protein>
<keyword evidence="4" id="KW-1185">Reference proteome</keyword>
<evidence type="ECO:0000256" key="1">
    <source>
        <dbReference type="SAM" id="SignalP"/>
    </source>
</evidence>
<feature type="domain" description="Ricin B lectin" evidence="2">
    <location>
        <begin position="126"/>
        <end position="258"/>
    </location>
</feature>